<dbReference type="PANTHER" id="PTHR42693:SF42">
    <property type="entry name" value="ARYLSULFATASE G"/>
    <property type="match status" value="1"/>
</dbReference>
<dbReference type="InterPro" id="IPR024607">
    <property type="entry name" value="Sulfatase_CS"/>
</dbReference>
<dbReference type="Gene3D" id="3.40.720.10">
    <property type="entry name" value="Alkaline Phosphatase, subunit A"/>
    <property type="match status" value="1"/>
</dbReference>
<comment type="cofactor">
    <cofactor evidence="1">
        <name>Ca(2+)</name>
        <dbReference type="ChEBI" id="CHEBI:29108"/>
    </cofactor>
</comment>
<dbReference type="PANTHER" id="PTHR42693">
    <property type="entry name" value="ARYLSULFATASE FAMILY MEMBER"/>
    <property type="match status" value="1"/>
</dbReference>
<keyword evidence="6" id="KW-0106">Calcium</keyword>
<sequence length="508" mass="56911">MNEASKVDRAIADRMMGDKKMKTRLKYFWQIVFCLTVLLGSVLARLADGAEPKPMNIVLFLIDDLGWRDLGCQGSAYYQTPHIDRLAQEGVRFTDAYAACAVCSPTRAALMTGKYPARLLLTDWLPSGRWNPKAKLREGRFIRGLPIEEFTLAEALREAGYRTASIGKWHLGSEPFSLPEHHGFDVNIAGNAHGAPGSYFFPYQGNWLIPTTGLRAKWNVLADGKPGEYLTDRLTDEAVTFIQESRDKPFFLYFPHYGVHTPLQAKEDIIARYETVPEDQRQGKLVYAAMVQSIDDSVGRVLATLEESQLDQNTVVIFTSDNGGFYNATSNAPLRANKGAYYEGGIRVPLIVKWPDIAIPGLIVNEPVTSTDLYPTCLAAAELPLRPNQHLDGVNLKPLLNGTSQRLPQRSLFWHYPHYNDHPSSVPSSVIRKGPWKLIETFDPEGIELYDLANDIGETKNLAATETTRTAELLEELNRWRVTVGAERMFPNPDFDPSEVPAKKSKKK</sequence>
<keyword evidence="5 8" id="KW-0378">Hydrolase</keyword>
<organism evidence="8 9">
    <name type="scientific">Novipirellula artificiosorum</name>
    <dbReference type="NCBI Taxonomy" id="2528016"/>
    <lineage>
        <taxon>Bacteria</taxon>
        <taxon>Pseudomonadati</taxon>
        <taxon>Planctomycetota</taxon>
        <taxon>Planctomycetia</taxon>
        <taxon>Pirellulales</taxon>
        <taxon>Pirellulaceae</taxon>
        <taxon>Novipirellula</taxon>
    </lineage>
</organism>
<evidence type="ECO:0000313" key="8">
    <source>
        <dbReference type="EMBL" id="TWU30719.1"/>
    </source>
</evidence>
<accession>A0A5C6D752</accession>
<dbReference type="GO" id="GO:0046872">
    <property type="term" value="F:metal ion binding"/>
    <property type="evidence" value="ECO:0007669"/>
    <property type="project" value="UniProtKB-KW"/>
</dbReference>
<dbReference type="InterPro" id="IPR050738">
    <property type="entry name" value="Sulfatase"/>
</dbReference>
<dbReference type="AlphaFoldDB" id="A0A5C6D752"/>
<proteinExistence type="inferred from homology"/>
<name>A0A5C6D752_9BACT</name>
<evidence type="ECO:0000256" key="1">
    <source>
        <dbReference type="ARBA" id="ARBA00001913"/>
    </source>
</evidence>
<dbReference type="EC" id="3.1.6.1" evidence="8"/>
<dbReference type="EMBL" id="SJPV01000021">
    <property type="protein sequence ID" value="TWU30719.1"/>
    <property type="molecule type" value="Genomic_DNA"/>
</dbReference>
<dbReference type="PROSITE" id="PS00523">
    <property type="entry name" value="SULFATASE_1"/>
    <property type="match status" value="1"/>
</dbReference>
<dbReference type="Pfam" id="PF00884">
    <property type="entry name" value="Sulfatase"/>
    <property type="match status" value="1"/>
</dbReference>
<evidence type="ECO:0000256" key="4">
    <source>
        <dbReference type="ARBA" id="ARBA00022729"/>
    </source>
</evidence>
<evidence type="ECO:0000256" key="3">
    <source>
        <dbReference type="ARBA" id="ARBA00022723"/>
    </source>
</evidence>
<dbReference type="Proteomes" id="UP000319143">
    <property type="component" value="Unassembled WGS sequence"/>
</dbReference>
<comment type="caution">
    <text evidence="8">The sequence shown here is derived from an EMBL/GenBank/DDBJ whole genome shotgun (WGS) entry which is preliminary data.</text>
</comment>
<dbReference type="GO" id="GO:0004065">
    <property type="term" value="F:arylsulfatase activity"/>
    <property type="evidence" value="ECO:0007669"/>
    <property type="project" value="UniProtKB-EC"/>
</dbReference>
<dbReference type="InterPro" id="IPR017850">
    <property type="entry name" value="Alkaline_phosphatase_core_sf"/>
</dbReference>
<keyword evidence="9" id="KW-1185">Reference proteome</keyword>
<comment type="similarity">
    <text evidence="2">Belongs to the sulfatase family.</text>
</comment>
<gene>
    <name evidence="8" type="primary">atsA_152</name>
    <name evidence="8" type="ORF">Poly41_66240</name>
</gene>
<dbReference type="PROSITE" id="PS00149">
    <property type="entry name" value="SULFATASE_2"/>
    <property type="match status" value="1"/>
</dbReference>
<evidence type="ECO:0000256" key="6">
    <source>
        <dbReference type="ARBA" id="ARBA00022837"/>
    </source>
</evidence>
<keyword evidence="3" id="KW-0479">Metal-binding</keyword>
<keyword evidence="4" id="KW-0732">Signal</keyword>
<evidence type="ECO:0000313" key="9">
    <source>
        <dbReference type="Proteomes" id="UP000319143"/>
    </source>
</evidence>
<dbReference type="SUPFAM" id="SSF53649">
    <property type="entry name" value="Alkaline phosphatase-like"/>
    <property type="match status" value="1"/>
</dbReference>
<reference evidence="8 9" key="1">
    <citation type="submission" date="2019-02" db="EMBL/GenBank/DDBJ databases">
        <title>Deep-cultivation of Planctomycetes and their phenomic and genomic characterization uncovers novel biology.</title>
        <authorList>
            <person name="Wiegand S."/>
            <person name="Jogler M."/>
            <person name="Boedeker C."/>
            <person name="Pinto D."/>
            <person name="Vollmers J."/>
            <person name="Rivas-Marin E."/>
            <person name="Kohn T."/>
            <person name="Peeters S.H."/>
            <person name="Heuer A."/>
            <person name="Rast P."/>
            <person name="Oberbeckmann S."/>
            <person name="Bunk B."/>
            <person name="Jeske O."/>
            <person name="Meyerdierks A."/>
            <person name="Storesund J.E."/>
            <person name="Kallscheuer N."/>
            <person name="Luecker S."/>
            <person name="Lage O.M."/>
            <person name="Pohl T."/>
            <person name="Merkel B.J."/>
            <person name="Hornburger P."/>
            <person name="Mueller R.-W."/>
            <person name="Bruemmer F."/>
            <person name="Labrenz M."/>
            <person name="Spormann A.M."/>
            <person name="Op Den Camp H."/>
            <person name="Overmann J."/>
            <person name="Amann R."/>
            <person name="Jetten M.S.M."/>
            <person name="Mascher T."/>
            <person name="Medema M.H."/>
            <person name="Devos D.P."/>
            <person name="Kaster A.-K."/>
            <person name="Ovreas L."/>
            <person name="Rohde M."/>
            <person name="Galperin M.Y."/>
            <person name="Jogler C."/>
        </authorList>
    </citation>
    <scope>NUCLEOTIDE SEQUENCE [LARGE SCALE GENOMIC DNA]</scope>
    <source>
        <strain evidence="8 9">Poly41</strain>
    </source>
</reference>
<protein>
    <submittedName>
        <fullName evidence="8">Arylsulfatase</fullName>
        <ecNumber evidence="8">3.1.6.1</ecNumber>
    </submittedName>
</protein>
<evidence type="ECO:0000256" key="2">
    <source>
        <dbReference type="ARBA" id="ARBA00008779"/>
    </source>
</evidence>
<feature type="domain" description="Sulfatase N-terminal" evidence="7">
    <location>
        <begin position="56"/>
        <end position="381"/>
    </location>
</feature>
<evidence type="ECO:0000256" key="5">
    <source>
        <dbReference type="ARBA" id="ARBA00022801"/>
    </source>
</evidence>
<dbReference type="InterPro" id="IPR000917">
    <property type="entry name" value="Sulfatase_N"/>
</dbReference>
<dbReference type="CDD" id="cd16144">
    <property type="entry name" value="ARS_like"/>
    <property type="match status" value="1"/>
</dbReference>
<dbReference type="Gene3D" id="3.30.1120.10">
    <property type="match status" value="1"/>
</dbReference>
<evidence type="ECO:0000259" key="7">
    <source>
        <dbReference type="Pfam" id="PF00884"/>
    </source>
</evidence>